<dbReference type="GO" id="GO:0032784">
    <property type="term" value="P:regulation of DNA-templated transcription elongation"/>
    <property type="evidence" value="ECO:0007669"/>
    <property type="project" value="InterPro"/>
</dbReference>
<keyword evidence="4" id="KW-0808">Transferase</keyword>
<evidence type="ECO:0000313" key="5">
    <source>
        <dbReference type="Proteomes" id="UP000250443"/>
    </source>
</evidence>
<dbReference type="SUPFAM" id="SSF54534">
    <property type="entry name" value="FKBP-like"/>
    <property type="match status" value="1"/>
</dbReference>
<dbReference type="Gene3D" id="3.10.50.30">
    <property type="entry name" value="Transcription elongation factor, GreA/GreB, C-terminal domain"/>
    <property type="match status" value="1"/>
</dbReference>
<dbReference type="InterPro" id="IPR036953">
    <property type="entry name" value="GreA/GreB_C_sf"/>
</dbReference>
<dbReference type="PANTHER" id="PTHR30437:SF5">
    <property type="entry name" value="REGULATOR OF NUCLEOSIDE DIPHOSPHATE KINASE"/>
    <property type="match status" value="1"/>
</dbReference>
<dbReference type="Proteomes" id="UP000250443">
    <property type="component" value="Unassembled WGS sequence"/>
</dbReference>
<dbReference type="GO" id="GO:0070063">
    <property type="term" value="F:RNA polymerase binding"/>
    <property type="evidence" value="ECO:0007669"/>
    <property type="project" value="InterPro"/>
</dbReference>
<keyword evidence="6" id="KW-1185">Reference proteome</keyword>
<proteinExistence type="predicted"/>
<name>A0A2X2D117_PSELU</name>
<dbReference type="RefSeq" id="WP_010796525.1">
    <property type="nucleotide sequence ID" value="NZ_FQYS01000007.1"/>
</dbReference>
<organism evidence="4 5">
    <name type="scientific">Pseudomonas luteola</name>
    <dbReference type="NCBI Taxonomy" id="47886"/>
    <lineage>
        <taxon>Bacteria</taxon>
        <taxon>Pseudomonadati</taxon>
        <taxon>Pseudomonadota</taxon>
        <taxon>Gammaproteobacteria</taxon>
        <taxon>Pseudomonadales</taxon>
        <taxon>Pseudomonadaceae</taxon>
        <taxon>Pseudomonas</taxon>
    </lineage>
</organism>
<gene>
    <name evidence="4" type="primary">rnk_2</name>
    <name evidence="3" type="synonym">rnk</name>
    <name evidence="3" type="ORF">IRZ65_15190</name>
    <name evidence="4" type="ORF">NCTC11842_04789</name>
</gene>
<evidence type="ECO:0000313" key="4">
    <source>
        <dbReference type="EMBL" id="SPZ13004.1"/>
    </source>
</evidence>
<dbReference type="Pfam" id="PF14760">
    <property type="entry name" value="Rnk_N"/>
    <property type="match status" value="1"/>
</dbReference>
<feature type="domain" description="Regulator of nucleoside diphosphate kinase N-terminal" evidence="2">
    <location>
        <begin position="8"/>
        <end position="44"/>
    </location>
</feature>
<evidence type="ECO:0000313" key="3">
    <source>
        <dbReference type="EMBL" id="MBF8642029.1"/>
    </source>
</evidence>
<dbReference type="Proteomes" id="UP000626180">
    <property type="component" value="Unassembled WGS sequence"/>
</dbReference>
<dbReference type="Pfam" id="PF01272">
    <property type="entry name" value="GreA_GreB"/>
    <property type="match status" value="1"/>
</dbReference>
<keyword evidence="4" id="KW-0418">Kinase</keyword>
<evidence type="ECO:0000313" key="6">
    <source>
        <dbReference type="Proteomes" id="UP000626180"/>
    </source>
</evidence>
<reference evidence="3 6" key="2">
    <citation type="submission" date="2020-10" db="EMBL/GenBank/DDBJ databases">
        <title>Genome sequences of Pseudomonas isolates.</title>
        <authorList>
            <person name="Wessels L."/>
            <person name="Reich F."/>
            <person name="Hammerl J."/>
        </authorList>
    </citation>
    <scope>NUCLEOTIDE SEQUENCE [LARGE SCALE GENOMIC DNA]</scope>
    <source>
        <strain evidence="3 6">20-MO00624-0</strain>
    </source>
</reference>
<dbReference type="GO" id="GO:0006354">
    <property type="term" value="P:DNA-templated transcription elongation"/>
    <property type="evidence" value="ECO:0007669"/>
    <property type="project" value="TreeGrafter"/>
</dbReference>
<reference evidence="4 5" key="1">
    <citation type="submission" date="2018-06" db="EMBL/GenBank/DDBJ databases">
        <authorList>
            <consortium name="Pathogen Informatics"/>
            <person name="Doyle S."/>
        </authorList>
    </citation>
    <scope>NUCLEOTIDE SEQUENCE [LARGE SCALE GENOMIC DNA]</scope>
    <source>
        <strain evidence="4 5">NCTC11842</strain>
    </source>
</reference>
<dbReference type="InterPro" id="IPR029462">
    <property type="entry name" value="Rnk_N"/>
</dbReference>
<sequence length="131" mass="14337">MRQIAQPIITQTDYQQLDRLLDSLEEFGPAAEALEEELERAKVVPPDEAEGVVTMHSQVHCREEGSGKEYHLRLVYPNEAREEGTVSVLTPVGSALLGQTIGQRVECTAPGGKTLHLSLLELEPTAKAVGY</sequence>
<evidence type="ECO:0000259" key="2">
    <source>
        <dbReference type="Pfam" id="PF14760"/>
    </source>
</evidence>
<dbReference type="EMBL" id="UAUF01000014">
    <property type="protein sequence ID" value="SPZ13004.1"/>
    <property type="molecule type" value="Genomic_DNA"/>
</dbReference>
<dbReference type="EMBL" id="JADMCD010000008">
    <property type="protein sequence ID" value="MBF8642029.1"/>
    <property type="molecule type" value="Genomic_DNA"/>
</dbReference>
<dbReference type="Gene3D" id="1.10.286.20">
    <property type="match status" value="1"/>
</dbReference>
<dbReference type="NCBIfam" id="NF004396">
    <property type="entry name" value="PRK05753.1"/>
    <property type="match status" value="1"/>
</dbReference>
<dbReference type="AlphaFoldDB" id="A0A2X2D117"/>
<dbReference type="PANTHER" id="PTHR30437">
    <property type="entry name" value="TRANSCRIPTION ELONGATION FACTOR GREA"/>
    <property type="match status" value="1"/>
</dbReference>
<evidence type="ECO:0000259" key="1">
    <source>
        <dbReference type="Pfam" id="PF01272"/>
    </source>
</evidence>
<accession>A0A2X2D117</accession>
<feature type="domain" description="Transcription elongation factor GreA/GreB C-terminal" evidence="1">
    <location>
        <begin position="49"/>
        <end position="122"/>
    </location>
</feature>
<dbReference type="GO" id="GO:0003677">
    <property type="term" value="F:DNA binding"/>
    <property type="evidence" value="ECO:0007669"/>
    <property type="project" value="InterPro"/>
</dbReference>
<dbReference type="InterPro" id="IPR001437">
    <property type="entry name" value="Tscrpt_elong_fac_GreA/B_C"/>
</dbReference>
<protein>
    <submittedName>
        <fullName evidence="4">Nucleoside diphosphate kinase regulator</fullName>
    </submittedName>
</protein>
<dbReference type="InterPro" id="IPR023459">
    <property type="entry name" value="Tscrpt_elong_fac_GreA/B_fam"/>
</dbReference>
<dbReference type="GO" id="GO:0016301">
    <property type="term" value="F:kinase activity"/>
    <property type="evidence" value="ECO:0007669"/>
    <property type="project" value="UniProtKB-KW"/>
</dbReference>